<dbReference type="GO" id="GO:0050660">
    <property type="term" value="F:flavin adenine dinucleotide binding"/>
    <property type="evidence" value="ECO:0007669"/>
    <property type="project" value="InterPro"/>
</dbReference>
<keyword evidence="4 7" id="KW-0285">Flavoprotein</keyword>
<protein>
    <submittedName>
        <fullName evidence="11">Acyl-CoA dehydrogenase</fullName>
    </submittedName>
</protein>
<name>A0A5K8AI75_9BACT</name>
<keyword evidence="5 7" id="KW-0274">FAD</keyword>
<keyword evidence="6 7" id="KW-0560">Oxidoreductase</keyword>
<feature type="domain" description="Acyl-CoA dehydrogenase/oxidase C-terminal" evidence="8">
    <location>
        <begin position="194"/>
        <end position="342"/>
    </location>
</feature>
<reference evidence="11 12" key="1">
    <citation type="submission" date="2019-11" db="EMBL/GenBank/DDBJ databases">
        <title>Comparative genomics of hydrocarbon-degrading Desulfosarcina strains.</title>
        <authorList>
            <person name="Watanabe M."/>
            <person name="Kojima H."/>
            <person name="Fukui M."/>
        </authorList>
    </citation>
    <scope>NUCLEOTIDE SEQUENCE [LARGE SCALE GENOMIC DNA]</scope>
    <source>
        <strain evidence="12">oXyS1</strain>
    </source>
</reference>
<gene>
    <name evidence="11" type="ORF">DSCOOX_55310</name>
</gene>
<sequence length="346" mass="38577">MGIYKKAAKLGFVAPYVDEDYGGDGLGILENAMIVEEFCKADSSIGLAIDLASLPCKFLYRFGNHDQNERYLSKITSGEFGAAIALTEPDHGSDITQMDTVAVKKNGSYLLSGNKTFITNGTIADFYTVLCQTDPDASPKYKGMSILIVDRDMIGKHFQVNELGEKMGIRLTSSAELVFDNLEVPEENLLGEAGRGFYQAMGFFEESKIEIAAQAVGVAQGAFDLAYQYSKERKQFDKPIACFQSMQHKFVDMYLKIENARHLVHKAAFKFDQGQRDHRAAAMAKYYAANIANEVTYDALQVFGGYGYFQEYKVERYYRDARILSIYEGTAEIQKNIIGTSLFPGL</sequence>
<dbReference type="Gene3D" id="1.10.540.10">
    <property type="entry name" value="Acyl-CoA dehydrogenase/oxidase, N-terminal domain"/>
    <property type="match status" value="1"/>
</dbReference>
<accession>A0A5K8AI75</accession>
<dbReference type="InterPro" id="IPR006091">
    <property type="entry name" value="Acyl-CoA_Oxase/DH_mid-dom"/>
</dbReference>
<evidence type="ECO:0000256" key="2">
    <source>
        <dbReference type="ARBA" id="ARBA00009347"/>
    </source>
</evidence>
<dbReference type="Pfam" id="PF02771">
    <property type="entry name" value="Acyl-CoA_dh_N"/>
    <property type="match status" value="1"/>
</dbReference>
<comment type="subunit">
    <text evidence="3">Homotetramer.</text>
</comment>
<evidence type="ECO:0000313" key="11">
    <source>
        <dbReference type="EMBL" id="BBO92351.1"/>
    </source>
</evidence>
<dbReference type="EMBL" id="AP021879">
    <property type="protein sequence ID" value="BBO92351.1"/>
    <property type="molecule type" value="Genomic_DNA"/>
</dbReference>
<dbReference type="InterPro" id="IPR046373">
    <property type="entry name" value="Acyl-CoA_Oxase/DH_mid-dom_sf"/>
</dbReference>
<dbReference type="AlphaFoldDB" id="A0A5K8AI75"/>
<dbReference type="InterPro" id="IPR036250">
    <property type="entry name" value="AcylCo_DH-like_C"/>
</dbReference>
<evidence type="ECO:0000259" key="10">
    <source>
        <dbReference type="Pfam" id="PF02771"/>
    </source>
</evidence>
<evidence type="ECO:0000313" key="12">
    <source>
        <dbReference type="Proteomes" id="UP000422108"/>
    </source>
</evidence>
<dbReference type="PROSITE" id="PS00073">
    <property type="entry name" value="ACYL_COA_DH_2"/>
    <property type="match status" value="1"/>
</dbReference>
<evidence type="ECO:0000256" key="3">
    <source>
        <dbReference type="ARBA" id="ARBA00011881"/>
    </source>
</evidence>
<dbReference type="InterPro" id="IPR037069">
    <property type="entry name" value="AcylCoA_DH/ox_N_sf"/>
</dbReference>
<keyword evidence="12" id="KW-1185">Reference proteome</keyword>
<dbReference type="Proteomes" id="UP000422108">
    <property type="component" value="Chromosome"/>
</dbReference>
<feature type="domain" description="Acyl-CoA dehydrogenase/oxidase N-terminal" evidence="10">
    <location>
        <begin position="3"/>
        <end position="79"/>
    </location>
</feature>
<evidence type="ECO:0000256" key="1">
    <source>
        <dbReference type="ARBA" id="ARBA00001974"/>
    </source>
</evidence>
<dbReference type="FunFam" id="2.40.110.10:FF:000002">
    <property type="entry name" value="Acyl-CoA dehydrogenase fadE12"/>
    <property type="match status" value="1"/>
</dbReference>
<dbReference type="InterPro" id="IPR013786">
    <property type="entry name" value="AcylCoA_DH/ox_N"/>
</dbReference>
<evidence type="ECO:0000256" key="7">
    <source>
        <dbReference type="RuleBase" id="RU362125"/>
    </source>
</evidence>
<proteinExistence type="inferred from homology"/>
<evidence type="ECO:0000259" key="9">
    <source>
        <dbReference type="Pfam" id="PF02770"/>
    </source>
</evidence>
<evidence type="ECO:0000256" key="4">
    <source>
        <dbReference type="ARBA" id="ARBA00022630"/>
    </source>
</evidence>
<comment type="similarity">
    <text evidence="2 7">Belongs to the acyl-CoA dehydrogenase family.</text>
</comment>
<dbReference type="SUPFAM" id="SSF56645">
    <property type="entry name" value="Acyl-CoA dehydrogenase NM domain-like"/>
    <property type="match status" value="1"/>
</dbReference>
<dbReference type="PANTHER" id="PTHR43884:SF12">
    <property type="entry name" value="ISOVALERYL-COA DEHYDROGENASE, MITOCHONDRIAL-RELATED"/>
    <property type="match status" value="1"/>
</dbReference>
<dbReference type="PANTHER" id="PTHR43884">
    <property type="entry name" value="ACYL-COA DEHYDROGENASE"/>
    <property type="match status" value="1"/>
</dbReference>
<dbReference type="GO" id="GO:0003995">
    <property type="term" value="F:acyl-CoA dehydrogenase activity"/>
    <property type="evidence" value="ECO:0007669"/>
    <property type="project" value="InterPro"/>
</dbReference>
<evidence type="ECO:0000256" key="5">
    <source>
        <dbReference type="ARBA" id="ARBA00022827"/>
    </source>
</evidence>
<feature type="domain" description="Acyl-CoA oxidase/dehydrogenase middle" evidence="9">
    <location>
        <begin position="83"/>
        <end position="181"/>
    </location>
</feature>
<dbReference type="FunFam" id="1.20.140.10:FF:000001">
    <property type="entry name" value="Acyl-CoA dehydrogenase"/>
    <property type="match status" value="1"/>
</dbReference>
<dbReference type="SUPFAM" id="SSF47203">
    <property type="entry name" value="Acyl-CoA dehydrogenase C-terminal domain-like"/>
    <property type="match status" value="1"/>
</dbReference>
<dbReference type="Pfam" id="PF02770">
    <property type="entry name" value="Acyl-CoA_dh_M"/>
    <property type="match status" value="1"/>
</dbReference>
<evidence type="ECO:0000259" key="8">
    <source>
        <dbReference type="Pfam" id="PF00441"/>
    </source>
</evidence>
<dbReference type="Gene3D" id="1.20.140.10">
    <property type="entry name" value="Butyryl-CoA Dehydrogenase, subunit A, domain 3"/>
    <property type="match status" value="1"/>
</dbReference>
<dbReference type="InterPro" id="IPR009075">
    <property type="entry name" value="AcylCo_DH/oxidase_C"/>
</dbReference>
<organism evidence="11 12">
    <name type="scientific">Desulfosarcina ovata subsp. ovata</name>
    <dbReference type="NCBI Taxonomy" id="2752305"/>
    <lineage>
        <taxon>Bacteria</taxon>
        <taxon>Pseudomonadati</taxon>
        <taxon>Thermodesulfobacteriota</taxon>
        <taxon>Desulfobacteria</taxon>
        <taxon>Desulfobacterales</taxon>
        <taxon>Desulfosarcinaceae</taxon>
        <taxon>Desulfosarcina</taxon>
    </lineage>
</organism>
<dbReference type="InterPro" id="IPR006089">
    <property type="entry name" value="Acyl-CoA_DH_CS"/>
</dbReference>
<comment type="cofactor">
    <cofactor evidence="1 7">
        <name>FAD</name>
        <dbReference type="ChEBI" id="CHEBI:57692"/>
    </cofactor>
</comment>
<evidence type="ECO:0000256" key="6">
    <source>
        <dbReference type="ARBA" id="ARBA00023002"/>
    </source>
</evidence>
<dbReference type="InterPro" id="IPR009100">
    <property type="entry name" value="AcylCoA_DH/oxidase_NM_dom_sf"/>
</dbReference>
<dbReference type="Pfam" id="PF00441">
    <property type="entry name" value="Acyl-CoA_dh_1"/>
    <property type="match status" value="1"/>
</dbReference>
<dbReference type="Gene3D" id="2.40.110.10">
    <property type="entry name" value="Butyryl-CoA Dehydrogenase, subunit A, domain 2"/>
    <property type="match status" value="1"/>
</dbReference>